<evidence type="ECO:0000256" key="2">
    <source>
        <dbReference type="ARBA" id="ARBA00006375"/>
    </source>
</evidence>
<dbReference type="GO" id="GO:0005743">
    <property type="term" value="C:mitochondrial inner membrane"/>
    <property type="evidence" value="ECO:0007669"/>
    <property type="project" value="UniProtKB-SubCell"/>
</dbReference>
<dbReference type="EMBL" id="CAJVPK010000061">
    <property type="protein sequence ID" value="CAG8440535.1"/>
    <property type="molecule type" value="Genomic_DNA"/>
</dbReference>
<proteinExistence type="inferred from homology"/>
<reference evidence="13" key="1">
    <citation type="submission" date="2021-06" db="EMBL/GenBank/DDBJ databases">
        <authorList>
            <person name="Kallberg Y."/>
            <person name="Tangrot J."/>
            <person name="Rosling A."/>
        </authorList>
    </citation>
    <scope>NUCLEOTIDE SEQUENCE</scope>
    <source>
        <strain evidence="13">AZ414A</strain>
    </source>
</reference>
<dbReference type="InterPro" id="IPR051752">
    <property type="entry name" value="Mito_2-oxodicarb_carrier"/>
</dbReference>
<comment type="similarity">
    <text evidence="2 11">Belongs to the mitochondrial carrier (TC 2.A.29) family.</text>
</comment>
<evidence type="ECO:0000256" key="11">
    <source>
        <dbReference type="RuleBase" id="RU000488"/>
    </source>
</evidence>
<dbReference type="InterPro" id="IPR018108">
    <property type="entry name" value="MCP_transmembrane"/>
</dbReference>
<evidence type="ECO:0000256" key="7">
    <source>
        <dbReference type="ARBA" id="ARBA00022989"/>
    </source>
</evidence>
<evidence type="ECO:0000313" key="13">
    <source>
        <dbReference type="EMBL" id="CAG8440535.1"/>
    </source>
</evidence>
<keyword evidence="14" id="KW-1185">Reference proteome</keyword>
<keyword evidence="7" id="KW-1133">Transmembrane helix</keyword>
<evidence type="ECO:0000256" key="9">
    <source>
        <dbReference type="ARBA" id="ARBA00023136"/>
    </source>
</evidence>
<dbReference type="AlphaFoldDB" id="A0A9N8V2Q9"/>
<protein>
    <submittedName>
        <fullName evidence="13">11929_t:CDS:1</fullName>
    </submittedName>
</protein>
<dbReference type="Pfam" id="PF00153">
    <property type="entry name" value="Mito_carr"/>
    <property type="match status" value="3"/>
</dbReference>
<feature type="repeat" description="Solcar" evidence="10">
    <location>
        <begin position="83"/>
        <end position="174"/>
    </location>
</feature>
<organism evidence="13 14">
    <name type="scientific">Diversispora eburnea</name>
    <dbReference type="NCBI Taxonomy" id="1213867"/>
    <lineage>
        <taxon>Eukaryota</taxon>
        <taxon>Fungi</taxon>
        <taxon>Fungi incertae sedis</taxon>
        <taxon>Mucoromycota</taxon>
        <taxon>Glomeromycotina</taxon>
        <taxon>Glomeromycetes</taxon>
        <taxon>Diversisporales</taxon>
        <taxon>Diversisporaceae</taxon>
        <taxon>Diversispora</taxon>
    </lineage>
</organism>
<dbReference type="PROSITE" id="PS50920">
    <property type="entry name" value="SOLCAR"/>
    <property type="match status" value="3"/>
</dbReference>
<keyword evidence="8" id="KW-0496">Mitochondrion</keyword>
<evidence type="ECO:0000256" key="5">
    <source>
        <dbReference type="ARBA" id="ARBA00022737"/>
    </source>
</evidence>
<evidence type="ECO:0000256" key="12">
    <source>
        <dbReference type="SAM" id="MobiDB-lite"/>
    </source>
</evidence>
<evidence type="ECO:0000313" key="14">
    <source>
        <dbReference type="Proteomes" id="UP000789706"/>
    </source>
</evidence>
<dbReference type="OrthoDB" id="434783at2759"/>
<feature type="repeat" description="Solcar" evidence="10">
    <location>
        <begin position="184"/>
        <end position="270"/>
    </location>
</feature>
<keyword evidence="9 10" id="KW-0472">Membrane</keyword>
<keyword evidence="6" id="KW-0999">Mitochondrion inner membrane</keyword>
<dbReference type="PRINTS" id="PR00926">
    <property type="entry name" value="MITOCARRIER"/>
</dbReference>
<accession>A0A9N8V2Q9</accession>
<evidence type="ECO:0000256" key="6">
    <source>
        <dbReference type="ARBA" id="ARBA00022792"/>
    </source>
</evidence>
<comment type="subcellular location">
    <subcellularLocation>
        <location evidence="1">Mitochondrion inner membrane</location>
        <topology evidence="1">Multi-pass membrane protein</topology>
    </subcellularLocation>
</comment>
<dbReference type="SUPFAM" id="SSF103506">
    <property type="entry name" value="Mitochondrial carrier"/>
    <property type="match status" value="1"/>
</dbReference>
<evidence type="ECO:0000256" key="4">
    <source>
        <dbReference type="ARBA" id="ARBA00022692"/>
    </source>
</evidence>
<evidence type="ECO:0000256" key="10">
    <source>
        <dbReference type="PROSITE-ProRule" id="PRU00282"/>
    </source>
</evidence>
<sequence>MKTSTGEHDTEIDHETILENHKKIYESKLATGKSSEIDKKALVSLAMSEGLKMWEKKQSTSGDGNKDESKGSKEEVLSQACTMAMKLINTTGGIAGVSEILVMYPLDVVKTRFQLQVDSKVGGGERYTSVMDCLKKIVKTEGFSRLYRGILPPVFIEAPKRAIKFSANEKYSTIYKKLNGVDKVTQRVSIQAGISAGVTEALVIVPFELVKIRLQDNQNAGKYSGTIDAISKIIKQESVFALFNGLEATIWRHATWNGGYFGVIFGIKKRLPEAHNKQQQLRNNFIAGAVGGTVGTMLNTPFDVVKTRIQNDSGIIKKYNWAIPAIGTVAKEESVKALYKGFVPKVLRLGPGGGILLVVFDQVTTWMRKYML</sequence>
<gene>
    <name evidence="13" type="ORF">DEBURN_LOCUS1400</name>
</gene>
<evidence type="ECO:0000256" key="1">
    <source>
        <dbReference type="ARBA" id="ARBA00004448"/>
    </source>
</evidence>
<keyword evidence="5" id="KW-0677">Repeat</keyword>
<dbReference type="Proteomes" id="UP000789706">
    <property type="component" value="Unassembled WGS sequence"/>
</dbReference>
<dbReference type="InterPro" id="IPR023395">
    <property type="entry name" value="MCP_dom_sf"/>
</dbReference>
<comment type="caution">
    <text evidence="13">The sequence shown here is derived from an EMBL/GenBank/DDBJ whole genome shotgun (WGS) entry which is preliminary data.</text>
</comment>
<dbReference type="GO" id="GO:0055085">
    <property type="term" value="P:transmembrane transport"/>
    <property type="evidence" value="ECO:0007669"/>
    <property type="project" value="InterPro"/>
</dbReference>
<evidence type="ECO:0000256" key="8">
    <source>
        <dbReference type="ARBA" id="ARBA00023128"/>
    </source>
</evidence>
<dbReference type="InterPro" id="IPR002067">
    <property type="entry name" value="MCP"/>
</dbReference>
<keyword evidence="4 10" id="KW-0812">Transmembrane</keyword>
<evidence type="ECO:0000256" key="3">
    <source>
        <dbReference type="ARBA" id="ARBA00022448"/>
    </source>
</evidence>
<feature type="repeat" description="Solcar" evidence="10">
    <location>
        <begin position="279"/>
        <end position="366"/>
    </location>
</feature>
<keyword evidence="3 11" id="KW-0813">Transport</keyword>
<name>A0A9N8V2Q9_9GLOM</name>
<dbReference type="PANTHER" id="PTHR46356:SF1">
    <property type="entry name" value="MITOCHONDRIAL 2-OXODICARBOXYLATE CARRIER"/>
    <property type="match status" value="1"/>
</dbReference>
<dbReference type="Gene3D" id="1.50.40.10">
    <property type="entry name" value="Mitochondrial carrier domain"/>
    <property type="match status" value="1"/>
</dbReference>
<dbReference type="PANTHER" id="PTHR46356">
    <property type="entry name" value="MITOCHONDRIAL 2-OXODICARBOXYLATE CARRIER"/>
    <property type="match status" value="1"/>
</dbReference>
<feature type="region of interest" description="Disordered" evidence="12">
    <location>
        <begin position="55"/>
        <end position="74"/>
    </location>
</feature>